<accession>A0A1G9R0B1</accession>
<keyword evidence="1" id="KW-0812">Transmembrane</keyword>
<keyword evidence="3" id="KW-1185">Reference proteome</keyword>
<protein>
    <submittedName>
        <fullName evidence="2">Uncharacterized protein</fullName>
    </submittedName>
</protein>
<reference evidence="2 3" key="1">
    <citation type="submission" date="2016-10" db="EMBL/GenBank/DDBJ databases">
        <authorList>
            <person name="de Groot N.N."/>
        </authorList>
    </citation>
    <scope>NUCLEOTIDE SEQUENCE [LARGE SCALE GENOMIC DNA]</scope>
    <source>
        <strain evidence="2 3">DSM 16981</strain>
    </source>
</reference>
<feature type="transmembrane region" description="Helical" evidence="1">
    <location>
        <begin position="59"/>
        <end position="79"/>
    </location>
</feature>
<name>A0A1G9R0B1_9FIRM</name>
<dbReference type="AlphaFoldDB" id="A0A1G9R0B1"/>
<dbReference type="EMBL" id="FNHQ01000002">
    <property type="protein sequence ID" value="SDM16581.1"/>
    <property type="molecule type" value="Genomic_DNA"/>
</dbReference>
<proteinExistence type="predicted"/>
<dbReference type="Proteomes" id="UP000199309">
    <property type="component" value="Unassembled WGS sequence"/>
</dbReference>
<evidence type="ECO:0000313" key="3">
    <source>
        <dbReference type="Proteomes" id="UP000199309"/>
    </source>
</evidence>
<dbReference type="STRING" id="349095.SAMN05660299_00345"/>
<keyword evidence="1" id="KW-1133">Transmembrane helix</keyword>
<dbReference type="RefSeq" id="WP_091647615.1">
    <property type="nucleotide sequence ID" value="NZ_FNHQ01000002.1"/>
</dbReference>
<gene>
    <name evidence="2" type="ORF">SAMN05660299_00345</name>
</gene>
<organism evidence="2 3">
    <name type="scientific">Megasphaera paucivorans</name>
    <dbReference type="NCBI Taxonomy" id="349095"/>
    <lineage>
        <taxon>Bacteria</taxon>
        <taxon>Bacillati</taxon>
        <taxon>Bacillota</taxon>
        <taxon>Negativicutes</taxon>
        <taxon>Veillonellales</taxon>
        <taxon>Veillonellaceae</taxon>
        <taxon>Megasphaera</taxon>
    </lineage>
</organism>
<evidence type="ECO:0000313" key="2">
    <source>
        <dbReference type="EMBL" id="SDM16581.1"/>
    </source>
</evidence>
<sequence length="80" mass="9467">MDEKQVCEFCGKKIPKNQKPLYQKNKKTGEQKIMCQHCFASVNNMEYSEFQKRKKRFTMGIYGLIICLVAMLILLYHVMV</sequence>
<keyword evidence="1" id="KW-0472">Membrane</keyword>
<evidence type="ECO:0000256" key="1">
    <source>
        <dbReference type="SAM" id="Phobius"/>
    </source>
</evidence>